<feature type="domain" description="Agglutinin" evidence="1">
    <location>
        <begin position="123"/>
        <end position="214"/>
    </location>
</feature>
<dbReference type="PANTHER" id="PTHR39244">
    <property type="entry name" value="NATTERIN-4"/>
    <property type="match status" value="1"/>
</dbReference>
<organism evidence="2 3">
    <name type="scientific">Stephania cephalantha</name>
    <dbReference type="NCBI Taxonomy" id="152367"/>
    <lineage>
        <taxon>Eukaryota</taxon>
        <taxon>Viridiplantae</taxon>
        <taxon>Streptophyta</taxon>
        <taxon>Embryophyta</taxon>
        <taxon>Tracheophyta</taxon>
        <taxon>Spermatophyta</taxon>
        <taxon>Magnoliopsida</taxon>
        <taxon>Ranunculales</taxon>
        <taxon>Menispermaceae</taxon>
        <taxon>Menispermoideae</taxon>
        <taxon>Cissampelideae</taxon>
        <taxon>Stephania</taxon>
    </lineage>
</organism>
<dbReference type="SUPFAM" id="SSF56973">
    <property type="entry name" value="Aerolisin/ETX pore-forming domain"/>
    <property type="match status" value="1"/>
</dbReference>
<dbReference type="Gene3D" id="2.80.10.50">
    <property type="match status" value="3"/>
</dbReference>
<keyword evidence="3" id="KW-1185">Reference proteome</keyword>
<evidence type="ECO:0000313" key="3">
    <source>
        <dbReference type="Proteomes" id="UP001419268"/>
    </source>
</evidence>
<dbReference type="InterPro" id="IPR008998">
    <property type="entry name" value="Agglutinin"/>
</dbReference>
<dbReference type="AlphaFoldDB" id="A0AAP0NTW4"/>
<protein>
    <recommendedName>
        <fullName evidence="1">Agglutinin domain-containing protein</fullName>
    </recommendedName>
</protein>
<dbReference type="EMBL" id="JBBNAG010000007">
    <property type="protein sequence ID" value="KAK9119662.1"/>
    <property type="molecule type" value="Genomic_DNA"/>
</dbReference>
<reference evidence="2 3" key="1">
    <citation type="submission" date="2024-01" db="EMBL/GenBank/DDBJ databases">
        <title>Genome assemblies of Stephania.</title>
        <authorList>
            <person name="Yang L."/>
        </authorList>
    </citation>
    <scope>NUCLEOTIDE SEQUENCE [LARGE SCALE GENOMIC DNA]</scope>
    <source>
        <strain evidence="2">JXDWG</strain>
        <tissue evidence="2">Leaf</tissue>
    </source>
</reference>
<accession>A0AAP0NTW4</accession>
<dbReference type="Gene3D" id="2.170.15.10">
    <property type="entry name" value="Proaerolysin, chain A, domain 3"/>
    <property type="match status" value="1"/>
</dbReference>
<dbReference type="Pfam" id="PF07468">
    <property type="entry name" value="Agglutinin"/>
    <property type="match status" value="1"/>
</dbReference>
<sequence>MKVELTDLKARYVLEKSKNIKNSVRIRSCYNNKYWVRKSNTEYWIAAEADEIEEDQTKPSCTLFVLIYNEDGHGGYNLWLRHTQLGYFVVLEVRDLAHTYLYLRPGRVPGEKFVKVIEWDKLVIFPKHVAFKGDNGSYLKAKTIQDHPYLQFGTKDIGDRTVGHKPVKLGSNVVALRNQRNKRYCARLTAEGKEDCLNASIGSIVNEARLVVEELALSRTINNVDFHLDRARIDIKEVILGMSSKVENLSKNGESSTVVKVSYQESRSKTWRSSVSLSLGLKATFEVGIPLVANGKIEISALSTGTYEWGKVDTTIRTVEFKVKALSMIPNYIIWTVVRLCCVVDEPISSVGYEEVNGLRGGLAGGKIGPAATCD</sequence>
<name>A0AAP0NTW4_9MAGN</name>
<dbReference type="InterPro" id="IPR036242">
    <property type="entry name" value="Agglutinin_dom_sf"/>
</dbReference>
<dbReference type="SUPFAM" id="SSF50382">
    <property type="entry name" value="Agglutinin"/>
    <property type="match status" value="2"/>
</dbReference>
<dbReference type="Proteomes" id="UP001419268">
    <property type="component" value="Unassembled WGS sequence"/>
</dbReference>
<dbReference type="SMART" id="SM00791">
    <property type="entry name" value="Agglutinin"/>
    <property type="match status" value="1"/>
</dbReference>
<evidence type="ECO:0000313" key="2">
    <source>
        <dbReference type="EMBL" id="KAK9119662.1"/>
    </source>
</evidence>
<comment type="caution">
    <text evidence="2">The sequence shown here is derived from an EMBL/GenBank/DDBJ whole genome shotgun (WGS) entry which is preliminary data.</text>
</comment>
<gene>
    <name evidence="2" type="ORF">Scep_017755</name>
</gene>
<evidence type="ECO:0000259" key="1">
    <source>
        <dbReference type="SMART" id="SM00791"/>
    </source>
</evidence>
<dbReference type="PANTHER" id="PTHR39244:SF5">
    <property type="entry name" value="NATTERIN-3-LIKE"/>
    <property type="match status" value="1"/>
</dbReference>
<proteinExistence type="predicted"/>
<dbReference type="InterPro" id="IPR053237">
    <property type="entry name" value="Natterin_C"/>
</dbReference>